<feature type="compositionally biased region" description="Acidic residues" evidence="1">
    <location>
        <begin position="121"/>
        <end position="131"/>
    </location>
</feature>
<sequence length="212" mass="23272">MLISLRHLAFTCVVAFLIGFLNNSFNHAEFGIITEHSYLKVGKPGGPRRPSCFSGIRRRLRGLFRRGRGGDGEDGYQSHANRSPSRDGEQGDLDTFNNDGVNNPGFQEGDDISGGNTELPEQVENEPETPEDLPHRPVPLPRTKFNVLNAGDGWRPVPKPRARISNAGDGVGERPVPAPRKSKCDCDCGQKETDPEECDEFDDPDDKAAAFV</sequence>
<feature type="region of interest" description="Disordered" evidence="1">
    <location>
        <begin position="64"/>
        <end position="212"/>
    </location>
</feature>
<dbReference type="EMBL" id="JAPCXB010000056">
    <property type="protein sequence ID" value="KAJ1611653.1"/>
    <property type="molecule type" value="Genomic_DNA"/>
</dbReference>
<keyword evidence="2" id="KW-0732">Signal</keyword>
<protein>
    <submittedName>
        <fullName evidence="3">Uncharacterized protein</fullName>
    </submittedName>
</protein>
<keyword evidence="4" id="KW-1185">Reference proteome</keyword>
<evidence type="ECO:0000313" key="4">
    <source>
        <dbReference type="Proteomes" id="UP001071777"/>
    </source>
</evidence>
<evidence type="ECO:0000256" key="2">
    <source>
        <dbReference type="SAM" id="SignalP"/>
    </source>
</evidence>
<feature type="signal peptide" evidence="2">
    <location>
        <begin position="1"/>
        <end position="15"/>
    </location>
</feature>
<organism evidence="3 4">
    <name type="scientific">Cryptosporidium canis</name>
    <dbReference type="NCBI Taxonomy" id="195482"/>
    <lineage>
        <taxon>Eukaryota</taxon>
        <taxon>Sar</taxon>
        <taxon>Alveolata</taxon>
        <taxon>Apicomplexa</taxon>
        <taxon>Conoidasida</taxon>
        <taxon>Coccidia</taxon>
        <taxon>Eucoccidiorida</taxon>
        <taxon>Eimeriorina</taxon>
        <taxon>Cryptosporidiidae</taxon>
        <taxon>Cryptosporidium</taxon>
    </lineage>
</organism>
<feature type="compositionally biased region" description="Polar residues" evidence="1">
    <location>
        <begin position="95"/>
        <end position="105"/>
    </location>
</feature>
<dbReference type="Proteomes" id="UP001071777">
    <property type="component" value="Unassembled WGS sequence"/>
</dbReference>
<reference evidence="3" key="1">
    <citation type="submission" date="2022-10" db="EMBL/GenBank/DDBJ databases">
        <title>Adaptive evolution leads to modifications in subtelomeric GC content in a zoonotic Cryptosporidium species.</title>
        <authorList>
            <person name="Li J."/>
            <person name="Feng Y."/>
            <person name="Xiao L."/>
        </authorList>
    </citation>
    <scope>NUCLEOTIDE SEQUENCE</scope>
    <source>
        <strain evidence="3">25894</strain>
    </source>
</reference>
<accession>A0ABQ8P7X8</accession>
<evidence type="ECO:0000256" key="1">
    <source>
        <dbReference type="SAM" id="MobiDB-lite"/>
    </source>
</evidence>
<proteinExistence type="predicted"/>
<comment type="caution">
    <text evidence="3">The sequence shown here is derived from an EMBL/GenBank/DDBJ whole genome shotgun (WGS) entry which is preliminary data.</text>
</comment>
<name>A0ABQ8P7X8_9CRYT</name>
<feature type="chain" id="PRO_5046182927" evidence="2">
    <location>
        <begin position="16"/>
        <end position="212"/>
    </location>
</feature>
<feature type="compositionally biased region" description="Basic and acidic residues" evidence="1">
    <location>
        <begin position="182"/>
        <end position="193"/>
    </location>
</feature>
<feature type="compositionally biased region" description="Acidic residues" evidence="1">
    <location>
        <begin position="194"/>
        <end position="205"/>
    </location>
</feature>
<gene>
    <name evidence="3" type="ORF">OJ252_1482</name>
</gene>
<evidence type="ECO:0000313" key="3">
    <source>
        <dbReference type="EMBL" id="KAJ1611653.1"/>
    </source>
</evidence>